<dbReference type="InterPro" id="IPR001466">
    <property type="entry name" value="Beta-lactam-related"/>
</dbReference>
<dbReference type="InterPro" id="IPR050789">
    <property type="entry name" value="Diverse_Enzym_Activities"/>
</dbReference>
<proteinExistence type="inferred from homology"/>
<keyword evidence="2" id="KW-0378">Hydrolase</keyword>
<keyword evidence="5" id="KW-1185">Reference proteome</keyword>
<dbReference type="PANTHER" id="PTHR43283:SF17">
    <property type="entry name" value="(LOVD), PUTATIVE (AFU_ORTHOLOGUE AFUA_5G00920)-RELATED"/>
    <property type="match status" value="1"/>
</dbReference>
<protein>
    <submittedName>
        <fullName evidence="4">Beta-lactamase-related domain-containing protein</fullName>
    </submittedName>
</protein>
<gene>
    <name evidence="4" type="ORF">SUNI508_08092</name>
</gene>
<name>A0ABR2UVN2_9PEZI</name>
<dbReference type="InterPro" id="IPR012338">
    <property type="entry name" value="Beta-lactam/transpept-like"/>
</dbReference>
<comment type="caution">
    <text evidence="4">The sequence shown here is derived from an EMBL/GenBank/DDBJ whole genome shotgun (WGS) entry which is preliminary data.</text>
</comment>
<dbReference type="SUPFAM" id="SSF56601">
    <property type="entry name" value="beta-lactamase/transpeptidase-like"/>
    <property type="match status" value="1"/>
</dbReference>
<accession>A0ABR2UVN2</accession>
<evidence type="ECO:0000256" key="2">
    <source>
        <dbReference type="ARBA" id="ARBA00022801"/>
    </source>
</evidence>
<dbReference type="EMBL" id="JARVKF010000385">
    <property type="protein sequence ID" value="KAK9418365.1"/>
    <property type="molecule type" value="Genomic_DNA"/>
</dbReference>
<evidence type="ECO:0000259" key="3">
    <source>
        <dbReference type="Pfam" id="PF00144"/>
    </source>
</evidence>
<feature type="domain" description="Beta-lactamase-related" evidence="3">
    <location>
        <begin position="26"/>
        <end position="381"/>
    </location>
</feature>
<dbReference type="PANTHER" id="PTHR43283">
    <property type="entry name" value="BETA-LACTAMASE-RELATED"/>
    <property type="match status" value="1"/>
</dbReference>
<dbReference type="Gene3D" id="3.40.710.10">
    <property type="entry name" value="DD-peptidase/beta-lactamase superfamily"/>
    <property type="match status" value="1"/>
</dbReference>
<sequence length="400" mass="43648">MENIGQVYENAVQSGLLPGFSLQAGNKDGKILYSKSFGKASLKEGDVRPFTASTICSIASMSKLMTSIAVLQAVEDGLLDLDADVKPLLPRIGEHGIITGFDDEKNTAQLKTDSTTITLRMLLSHTSGHEYDWLSPLLGKWRASRGEEPWTGPTVEHKSVLPLVFAPGTSFAYGAGHDWAGKAVEVATKSTLEEFMCQRIWKPLGIENDISFYPKTKDGMKDRIAHISTLNEKGEPPAVDAATFDILFGGTDCLGGAGLFASADAYQAFLSAVLRRDSKLLKPESWVELFRPQLDEEREQALNDYIALDPVHTMFLGLRIPETVRKTWSFAGLVAKEAQEGRFSAGTTMWAGVPSTVWFIDHEAGICGTAMCQILPPLHPVIVALHEEFQRAVFATATGK</sequence>
<organism evidence="4 5">
    <name type="scientific">Seiridium unicorne</name>
    <dbReference type="NCBI Taxonomy" id="138068"/>
    <lineage>
        <taxon>Eukaryota</taxon>
        <taxon>Fungi</taxon>
        <taxon>Dikarya</taxon>
        <taxon>Ascomycota</taxon>
        <taxon>Pezizomycotina</taxon>
        <taxon>Sordariomycetes</taxon>
        <taxon>Xylariomycetidae</taxon>
        <taxon>Amphisphaeriales</taxon>
        <taxon>Sporocadaceae</taxon>
        <taxon>Seiridium</taxon>
    </lineage>
</organism>
<evidence type="ECO:0000313" key="5">
    <source>
        <dbReference type="Proteomes" id="UP001408356"/>
    </source>
</evidence>
<reference evidence="4 5" key="1">
    <citation type="journal article" date="2024" name="J. Plant Pathol.">
        <title>Sequence and assembly of the genome of Seiridium unicorne, isolate CBS 538.82, causal agent of cypress canker disease.</title>
        <authorList>
            <person name="Scali E."/>
            <person name="Rocca G.D."/>
            <person name="Danti R."/>
            <person name="Garbelotto M."/>
            <person name="Barberini S."/>
            <person name="Baroncelli R."/>
            <person name="Emiliani G."/>
        </authorList>
    </citation>
    <scope>NUCLEOTIDE SEQUENCE [LARGE SCALE GENOMIC DNA]</scope>
    <source>
        <strain evidence="4 5">BM-138-508</strain>
    </source>
</reference>
<dbReference type="Pfam" id="PF00144">
    <property type="entry name" value="Beta-lactamase"/>
    <property type="match status" value="1"/>
</dbReference>
<comment type="similarity">
    <text evidence="1">Belongs to the class-A beta-lactamase family.</text>
</comment>
<evidence type="ECO:0000313" key="4">
    <source>
        <dbReference type="EMBL" id="KAK9418365.1"/>
    </source>
</evidence>
<evidence type="ECO:0000256" key="1">
    <source>
        <dbReference type="ARBA" id="ARBA00009009"/>
    </source>
</evidence>
<dbReference type="Proteomes" id="UP001408356">
    <property type="component" value="Unassembled WGS sequence"/>
</dbReference>